<evidence type="ECO:0000256" key="1">
    <source>
        <dbReference type="ARBA" id="ARBA00023125"/>
    </source>
</evidence>
<dbReference type="PANTHER" id="PTHR43479:SF11">
    <property type="entry name" value="ACREF_ENVCD OPERON REPRESSOR-RELATED"/>
    <property type="match status" value="1"/>
</dbReference>
<dbReference type="EMBL" id="FNIN01000001">
    <property type="protein sequence ID" value="SDN22220.1"/>
    <property type="molecule type" value="Genomic_DNA"/>
</dbReference>
<keyword evidence="5" id="KW-1185">Reference proteome</keyword>
<accession>A0A1G9ZLZ0</accession>
<dbReference type="Proteomes" id="UP000199602">
    <property type="component" value="Unassembled WGS sequence"/>
</dbReference>
<reference evidence="4 5" key="1">
    <citation type="submission" date="2016-10" db="EMBL/GenBank/DDBJ databases">
        <authorList>
            <person name="de Groot N.N."/>
        </authorList>
    </citation>
    <scope>NUCLEOTIDE SEQUENCE [LARGE SCALE GENOMIC DNA]</scope>
    <source>
        <strain evidence="4 5">DSM 15269</strain>
    </source>
</reference>
<evidence type="ECO:0000313" key="4">
    <source>
        <dbReference type="EMBL" id="SDN22220.1"/>
    </source>
</evidence>
<evidence type="ECO:0000256" key="2">
    <source>
        <dbReference type="PROSITE-ProRule" id="PRU00335"/>
    </source>
</evidence>
<organism evidence="4 5">
    <name type="scientific">Desulfonauticus submarinus</name>
    <dbReference type="NCBI Taxonomy" id="206665"/>
    <lineage>
        <taxon>Bacteria</taxon>
        <taxon>Pseudomonadati</taxon>
        <taxon>Thermodesulfobacteriota</taxon>
        <taxon>Desulfovibrionia</taxon>
        <taxon>Desulfovibrionales</taxon>
        <taxon>Desulfonauticaceae</taxon>
        <taxon>Desulfonauticus</taxon>
    </lineage>
</organism>
<dbReference type="RefSeq" id="WP_092061675.1">
    <property type="nucleotide sequence ID" value="NZ_FNIN01000001.1"/>
</dbReference>
<dbReference type="Gene3D" id="1.10.357.10">
    <property type="entry name" value="Tetracycline Repressor, domain 2"/>
    <property type="match status" value="1"/>
</dbReference>
<evidence type="ECO:0000313" key="5">
    <source>
        <dbReference type="Proteomes" id="UP000199602"/>
    </source>
</evidence>
<dbReference type="PANTHER" id="PTHR43479">
    <property type="entry name" value="ACREF/ENVCD OPERON REPRESSOR-RELATED"/>
    <property type="match status" value="1"/>
</dbReference>
<dbReference type="PROSITE" id="PS50977">
    <property type="entry name" value="HTH_TETR_2"/>
    <property type="match status" value="1"/>
</dbReference>
<feature type="domain" description="HTH tetR-type" evidence="3">
    <location>
        <begin position="5"/>
        <end position="65"/>
    </location>
</feature>
<dbReference type="InterPro" id="IPR036271">
    <property type="entry name" value="Tet_transcr_reg_TetR-rel_C_sf"/>
</dbReference>
<dbReference type="STRING" id="206665.SAMN04488516_10183"/>
<dbReference type="SUPFAM" id="SSF46689">
    <property type="entry name" value="Homeodomain-like"/>
    <property type="match status" value="1"/>
</dbReference>
<dbReference type="InterPro" id="IPR009057">
    <property type="entry name" value="Homeodomain-like_sf"/>
</dbReference>
<gene>
    <name evidence="4" type="ORF">SAMN04488516_10183</name>
</gene>
<proteinExistence type="predicted"/>
<evidence type="ECO:0000259" key="3">
    <source>
        <dbReference type="PROSITE" id="PS50977"/>
    </source>
</evidence>
<name>A0A1G9ZLZ0_9BACT</name>
<protein>
    <submittedName>
        <fullName evidence="4">Transcriptional regulator, TetR family</fullName>
    </submittedName>
</protein>
<dbReference type="PRINTS" id="PR00455">
    <property type="entry name" value="HTHTETR"/>
</dbReference>
<sequence>MNKVESTRDKIITAAYNCFSEKGYLGTSTKEIAKVAGVSEITLFRHFGKKEGIFEAVIRNYSILSELQKISFRIEGASLYDTLKIIAERLYFTLKDRKKFIKIVFSEINRYSDKIREIYKNFIEELDNLIVDILVKYHKKSISKDIDIKIAVKGFIGMVFCYFQTNEIFLCEEVSFEDIDIALSTFVNIFLKALKNM</sequence>
<dbReference type="GO" id="GO:0003677">
    <property type="term" value="F:DNA binding"/>
    <property type="evidence" value="ECO:0007669"/>
    <property type="project" value="UniProtKB-UniRule"/>
</dbReference>
<feature type="DNA-binding region" description="H-T-H motif" evidence="2">
    <location>
        <begin position="28"/>
        <end position="47"/>
    </location>
</feature>
<dbReference type="OrthoDB" id="5394806at2"/>
<dbReference type="Pfam" id="PF00440">
    <property type="entry name" value="TetR_N"/>
    <property type="match status" value="1"/>
</dbReference>
<dbReference type="InterPro" id="IPR050624">
    <property type="entry name" value="HTH-type_Tx_Regulator"/>
</dbReference>
<dbReference type="SUPFAM" id="SSF48498">
    <property type="entry name" value="Tetracyclin repressor-like, C-terminal domain"/>
    <property type="match status" value="1"/>
</dbReference>
<dbReference type="AlphaFoldDB" id="A0A1G9ZLZ0"/>
<dbReference type="InterPro" id="IPR001647">
    <property type="entry name" value="HTH_TetR"/>
</dbReference>
<keyword evidence="1 2" id="KW-0238">DNA-binding</keyword>